<evidence type="ECO:0000256" key="7">
    <source>
        <dbReference type="ARBA" id="ARBA00022695"/>
    </source>
</evidence>
<proteinExistence type="inferred from homology"/>
<dbReference type="InterPro" id="IPR006172">
    <property type="entry name" value="DNA-dir_DNA_pol_B"/>
</dbReference>
<dbReference type="FunFam" id="3.30.342.10:FF:000018">
    <property type="entry name" value="DNA polymerase"/>
    <property type="match status" value="1"/>
</dbReference>
<evidence type="ECO:0000256" key="2">
    <source>
        <dbReference type="ARBA" id="ARBA00004123"/>
    </source>
</evidence>
<comment type="caution">
    <text evidence="29">The sequence shown here is derived from an EMBL/GenBank/DDBJ whole genome shotgun (WGS) entry which is preliminary data.</text>
</comment>
<dbReference type="InterPro" id="IPR056447">
    <property type="entry name" value="REV3_N"/>
</dbReference>
<evidence type="ECO:0000259" key="27">
    <source>
        <dbReference type="Pfam" id="PF24055"/>
    </source>
</evidence>
<feature type="region of interest" description="Disordered" evidence="23">
    <location>
        <begin position="864"/>
        <end position="886"/>
    </location>
</feature>
<keyword evidence="19 22" id="KW-0539">Nucleus</keyword>
<feature type="domain" description="DNA-directed DNA polymerase family B multifunctional" evidence="24">
    <location>
        <begin position="1145"/>
        <end position="1591"/>
    </location>
</feature>
<evidence type="ECO:0000256" key="17">
    <source>
        <dbReference type="ARBA" id="ARBA00023128"/>
    </source>
</evidence>
<evidence type="ECO:0000256" key="22">
    <source>
        <dbReference type="RuleBase" id="RU000442"/>
    </source>
</evidence>
<name>A0A1B7Y1F1_COLHI</name>
<dbReference type="FunFam" id="1.10.132.60:FF:000007">
    <property type="entry name" value="DNA polymerase"/>
    <property type="match status" value="1"/>
</dbReference>
<evidence type="ECO:0000256" key="23">
    <source>
        <dbReference type="SAM" id="MobiDB-lite"/>
    </source>
</evidence>
<dbReference type="GeneID" id="28869045"/>
<keyword evidence="12 22" id="KW-0862">Zinc</keyword>
<keyword evidence="7 22" id="KW-0548">Nucleotidyltransferase</keyword>
<evidence type="ECO:0000256" key="9">
    <source>
        <dbReference type="ARBA" id="ARBA00022723"/>
    </source>
</evidence>
<evidence type="ECO:0000256" key="4">
    <source>
        <dbReference type="ARBA" id="ARBA00005755"/>
    </source>
</evidence>
<evidence type="ECO:0000256" key="21">
    <source>
        <dbReference type="ARBA" id="ARBA00066055"/>
    </source>
</evidence>
<dbReference type="InterPro" id="IPR043502">
    <property type="entry name" value="DNA/RNA_pol_sf"/>
</dbReference>
<feature type="domain" description="C4-type zinc-finger of DNA polymerase delta" evidence="26">
    <location>
        <begin position="1635"/>
        <end position="1706"/>
    </location>
</feature>
<organism evidence="29 30">
    <name type="scientific">Colletotrichum higginsianum (strain IMI 349063)</name>
    <name type="common">Crucifer anthracnose fungus</name>
    <dbReference type="NCBI Taxonomy" id="759273"/>
    <lineage>
        <taxon>Eukaryota</taxon>
        <taxon>Fungi</taxon>
        <taxon>Dikarya</taxon>
        <taxon>Ascomycota</taxon>
        <taxon>Pezizomycotina</taxon>
        <taxon>Sordariomycetes</taxon>
        <taxon>Hypocreomycetidae</taxon>
        <taxon>Glomerellales</taxon>
        <taxon>Glomerellaceae</taxon>
        <taxon>Colletotrichum</taxon>
        <taxon>Colletotrichum destructivum species complex</taxon>
    </lineage>
</organism>
<evidence type="ECO:0000256" key="10">
    <source>
        <dbReference type="ARBA" id="ARBA00022763"/>
    </source>
</evidence>
<feature type="region of interest" description="Disordered" evidence="23">
    <location>
        <begin position="537"/>
        <end position="573"/>
    </location>
</feature>
<dbReference type="InterPro" id="IPR006134">
    <property type="entry name" value="DNA-dir_DNA_pol_B_multi_dom"/>
</dbReference>
<dbReference type="Pfam" id="PF14260">
    <property type="entry name" value="zf-C4pol"/>
    <property type="match status" value="1"/>
</dbReference>
<feature type="region of interest" description="Disordered" evidence="23">
    <location>
        <begin position="440"/>
        <end position="483"/>
    </location>
</feature>
<evidence type="ECO:0000256" key="6">
    <source>
        <dbReference type="ARBA" id="ARBA00022679"/>
    </source>
</evidence>
<dbReference type="InterPro" id="IPR017964">
    <property type="entry name" value="DNA-dir_DNA_pol_B_CS"/>
</dbReference>
<evidence type="ECO:0000256" key="20">
    <source>
        <dbReference type="ARBA" id="ARBA00049244"/>
    </source>
</evidence>
<dbReference type="OrthoDB" id="2414538at2759"/>
<keyword evidence="6 22" id="KW-0808">Transferase</keyword>
<dbReference type="SUPFAM" id="SSF53098">
    <property type="entry name" value="Ribonuclease H-like"/>
    <property type="match status" value="1"/>
</dbReference>
<dbReference type="CDD" id="cd05534">
    <property type="entry name" value="POLBc_zeta"/>
    <property type="match status" value="1"/>
</dbReference>
<evidence type="ECO:0000256" key="18">
    <source>
        <dbReference type="ARBA" id="ARBA00023204"/>
    </source>
</evidence>
<dbReference type="GO" id="GO:0051539">
    <property type="term" value="F:4 iron, 4 sulfur cluster binding"/>
    <property type="evidence" value="ECO:0007669"/>
    <property type="project" value="UniProtKB-KW"/>
</dbReference>
<dbReference type="GO" id="GO:0005739">
    <property type="term" value="C:mitochondrion"/>
    <property type="evidence" value="ECO:0007669"/>
    <property type="project" value="UniProtKB-SubCell"/>
</dbReference>
<evidence type="ECO:0000256" key="16">
    <source>
        <dbReference type="ARBA" id="ARBA00023125"/>
    </source>
</evidence>
<feature type="compositionally biased region" description="Polar residues" evidence="23">
    <location>
        <begin position="645"/>
        <end position="657"/>
    </location>
</feature>
<evidence type="ECO:0000256" key="8">
    <source>
        <dbReference type="ARBA" id="ARBA00022705"/>
    </source>
</evidence>
<dbReference type="PANTHER" id="PTHR45812">
    <property type="entry name" value="DNA POLYMERASE ZETA CATALYTIC SUBUNIT"/>
    <property type="match status" value="1"/>
</dbReference>
<dbReference type="Gene3D" id="1.10.287.690">
    <property type="entry name" value="Helix hairpin bin"/>
    <property type="match status" value="1"/>
</dbReference>
<evidence type="ECO:0000256" key="3">
    <source>
        <dbReference type="ARBA" id="ARBA00004173"/>
    </source>
</evidence>
<dbReference type="Pfam" id="PF03104">
    <property type="entry name" value="DNA_pol_B_exo1"/>
    <property type="match status" value="1"/>
</dbReference>
<dbReference type="GO" id="GO:0000724">
    <property type="term" value="P:double-strand break repair via homologous recombination"/>
    <property type="evidence" value="ECO:0007669"/>
    <property type="project" value="TreeGrafter"/>
</dbReference>
<evidence type="ECO:0000259" key="28">
    <source>
        <dbReference type="Pfam" id="PF24065"/>
    </source>
</evidence>
<dbReference type="Gene3D" id="3.90.1600.10">
    <property type="entry name" value="Palm domain of DNA polymerase"/>
    <property type="match status" value="1"/>
</dbReference>
<comment type="catalytic activity">
    <reaction evidence="20 22">
        <text>DNA(n) + a 2'-deoxyribonucleoside 5'-triphosphate = DNA(n+1) + diphosphate</text>
        <dbReference type="Rhea" id="RHEA:22508"/>
        <dbReference type="Rhea" id="RHEA-COMP:17339"/>
        <dbReference type="Rhea" id="RHEA-COMP:17340"/>
        <dbReference type="ChEBI" id="CHEBI:33019"/>
        <dbReference type="ChEBI" id="CHEBI:61560"/>
        <dbReference type="ChEBI" id="CHEBI:173112"/>
        <dbReference type="EC" id="2.7.7.7"/>
    </reaction>
</comment>
<dbReference type="InterPro" id="IPR056435">
    <property type="entry name" value="DPOD/Z_N"/>
</dbReference>
<keyword evidence="16 22" id="KW-0238">DNA-binding</keyword>
<keyword evidence="13 22" id="KW-0239">DNA-directed DNA polymerase</keyword>
<keyword evidence="14 22" id="KW-0408">Iron</keyword>
<dbReference type="GO" id="GO:0003887">
    <property type="term" value="F:DNA-directed DNA polymerase activity"/>
    <property type="evidence" value="ECO:0007669"/>
    <property type="project" value="UniProtKB-KW"/>
</dbReference>
<dbReference type="PRINTS" id="PR00106">
    <property type="entry name" value="DNAPOLB"/>
</dbReference>
<evidence type="ECO:0000313" key="30">
    <source>
        <dbReference type="Proteomes" id="UP000092177"/>
    </source>
</evidence>
<comment type="subunit">
    <text evidence="21">Forms DNA polymerase zeta with REV7.</text>
</comment>
<feature type="domain" description="DNA-directed DNA polymerase family B exonuclease" evidence="25">
    <location>
        <begin position="896"/>
        <end position="1078"/>
    </location>
</feature>
<comment type="subcellular location">
    <subcellularLocation>
        <location evidence="3">Mitochondrion</location>
    </subcellularLocation>
    <subcellularLocation>
        <location evidence="2 22">Nucleus</location>
    </subcellularLocation>
</comment>
<protein>
    <recommendedName>
        <fullName evidence="22">DNA polymerase</fullName>
        <ecNumber evidence="22">2.7.7.7</ecNumber>
    </recommendedName>
</protein>
<evidence type="ECO:0000256" key="14">
    <source>
        <dbReference type="ARBA" id="ARBA00023004"/>
    </source>
</evidence>
<dbReference type="GO" id="GO:0016035">
    <property type="term" value="C:zeta DNA polymerase complex"/>
    <property type="evidence" value="ECO:0007669"/>
    <property type="project" value="InterPro"/>
</dbReference>
<keyword evidence="10" id="KW-0227">DNA damage</keyword>
<dbReference type="Pfam" id="PF24065">
    <property type="entry name" value="REV3_N"/>
    <property type="match status" value="1"/>
</dbReference>
<dbReference type="VEuPathDB" id="FungiDB:CH63R_09964"/>
<dbReference type="InterPro" id="IPR012337">
    <property type="entry name" value="RNaseH-like_sf"/>
</dbReference>
<dbReference type="GO" id="GO:0042276">
    <property type="term" value="P:error-prone translesion synthesis"/>
    <property type="evidence" value="ECO:0007669"/>
    <property type="project" value="TreeGrafter"/>
</dbReference>
<dbReference type="GO" id="GO:0003677">
    <property type="term" value="F:DNA binding"/>
    <property type="evidence" value="ECO:0007669"/>
    <property type="project" value="UniProtKB-KW"/>
</dbReference>
<keyword evidence="8 22" id="KW-0235">DNA replication</keyword>
<dbReference type="CDD" id="cd05778">
    <property type="entry name" value="DNA_polB_zeta_exo"/>
    <property type="match status" value="1"/>
</dbReference>
<dbReference type="PANTHER" id="PTHR45812:SF1">
    <property type="entry name" value="DNA POLYMERASE ZETA CATALYTIC SUBUNIT"/>
    <property type="match status" value="1"/>
</dbReference>
<feature type="compositionally biased region" description="Basic residues" evidence="23">
    <location>
        <begin position="875"/>
        <end position="886"/>
    </location>
</feature>
<dbReference type="SMART" id="SM00486">
    <property type="entry name" value="POLBc"/>
    <property type="match status" value="1"/>
</dbReference>
<dbReference type="InterPro" id="IPR042087">
    <property type="entry name" value="DNA_pol_B_thumb"/>
</dbReference>
<keyword evidence="30" id="KW-1185">Reference proteome</keyword>
<dbReference type="InterPro" id="IPR025687">
    <property type="entry name" value="Znf-C4pol"/>
</dbReference>
<evidence type="ECO:0000256" key="1">
    <source>
        <dbReference type="ARBA" id="ARBA00001966"/>
    </source>
</evidence>
<keyword evidence="15 22" id="KW-0411">Iron-sulfur</keyword>
<accession>A0A1B7Y1F1</accession>
<feature type="domain" description="DNA polymerase delta/zeta catalytic subunit N-terminal" evidence="27">
    <location>
        <begin position="61"/>
        <end position="158"/>
    </location>
</feature>
<dbReference type="GO" id="GO:0005634">
    <property type="term" value="C:nucleus"/>
    <property type="evidence" value="ECO:0007669"/>
    <property type="project" value="UniProtKB-SubCell"/>
</dbReference>
<keyword evidence="18" id="KW-0234">DNA repair</keyword>
<dbReference type="GO" id="GO:0008270">
    <property type="term" value="F:zinc ion binding"/>
    <property type="evidence" value="ECO:0007669"/>
    <property type="project" value="UniProtKB-KW"/>
</dbReference>
<dbReference type="Pfam" id="PF00136">
    <property type="entry name" value="DNA_pol_B"/>
    <property type="match status" value="1"/>
</dbReference>
<sequence length="1738" mass="196417">MDLFRVRLNCIDHYQATPTHYDPQLRNDVGPGQAKKGPKVPVVRVFGSTETGQKVCAHIHGAFPYLYVEYQGSLEPEEGKGIASEFRGLADQYTVGAYIYRLHLSIDHALAVSYRRDQYGDNAKFVARITLVKGIPFYGFHVGYRFFLKIYMFNPIVMTRLADLLQQGVILKSKFQPYEAHLQYLLQFMTDYNLYGCGYLETSDVYFRGPVPSCEEEGNSQHLWHDRTIPHGRILDDLSLPRVSHCSIEVDICVQSIINRHMVKERRLHHDFVERVKPLPADVKLVYSMAGLWKDETRRRKLKMPNADPGSSPFPAEVLVSMSANARDSQPQGWIHEEEYKQGVDKLIDAEKDPEDQSKPNFETFVEQDRLESTVNTALQSVEDLYPANLLPALGLPSNHGPGVSNLASSIEVDEQGVLDLGGDDFDPYPADSDEEALIQMEEPKPRKGGITKGAANSEERRPGNRRKPSVNRSRTKPFNEETALAKNTANELESDLPLPQYKGVYASRLKTGKPPNVPAWDDLLIMAEEEGLVSKSKGDVASSRPRTTSAKRSLSPSGAAMFPAKRSKNGDSELSGLVMPVLRVPSRSILHIGLVSEKHNVKMLPPYTHEPPGLSQTTGSKPAANSKLAFPVVKSQDDPGTKLRLSQMSQPRASQQGDEDFQKHLSFNLATTETSNNQPKTPVSTKKVRISEPAEVLVGMETILHRVQTALGEFSAKRQFLVGSLPPASKDITSTMKDHQIPDVIYQDAYFSEEKDVPARPREYAGREFRLESNTLPFLADFDPNGTSVASMGIKPDAPIDKAKTGSLYEIQGKLCSYRSWEIAQPPPTFQEVRHWWEEKHPVRRKRSTSGAKIEGTPRAIGRHLSQIDGPTPKNKHGFKYSPKKKSTGVKHEAQYMSTMALEVHVNTRGKFVPNPDEDEVQCIFWSIKADSTTSSSQATAGGMIAGVVVLSPDGGLAARMRRYIPAEVVEEASELDLMVRMVEVVRSHDPDILTGYEVHGSSWGYLIERARVKYDYDLCDEFSRMKSNSHGRIGKENDRWGFNTTSTIRVTGRHMINIWRAMRGELNLLQYTMENVAWHVLHRRIPHYTWQTLTEWYNSSRQRDLDKLLRYYLARTRTDIHILESNELIPRTSEQARLLGVDFFSVFSRGSQFKVESIMFRIAKPENFMLVSPSRKQVGGQNALECLPLVMEPQSDFYNSPLLVLDFQSLYPSVMIAYNLCYSTFLGRIVSWRGMNKMGFTEYQRHRRLLELLKDYINITPNGMMFVRPEIRKSLLAKMLGEILETRVMVKAGMKQDKDDKTLQKLLNNRQLALKLLANVTYGYTSASFSGRMPCSEIADSIVQTGRETLERAIAFIHSQERWGAEVVYGDTDSLFVNLKGRTKDQAFDIGNEIAKAITDMSPRPIKLKFEKVYHPCVLLAKKRYVGYKYESKDQMKPEFDAKGIETVRRDGTPAEQKIEEKALRILFETADLSKVKAYFQQQCEKIMRGTVSVQDFCYAREVKLGTYSDKGPPPPGALISTKKMLEDARAEPQYGERVPYVVITGAPGARLIDRCVAPEDLLKDSHSQLDAEYYISKNLIPPLERIFNLVGANVRQWYDEMPKVQRIRRVDQTLGGGLNKKTLESYLKSASCVSCHIKMQVEGVLCFRCQQDAPSSLYRLQTRLNREERKYMEVVKICRSCSAMPAADEVPCDSKDCPVFYSRVKQSARLKTEKSALEPVIAELVAKAGRASLEW</sequence>
<evidence type="ECO:0000256" key="5">
    <source>
        <dbReference type="ARBA" id="ARBA00022485"/>
    </source>
</evidence>
<dbReference type="PROSITE" id="PS00116">
    <property type="entry name" value="DNA_POLYMERASE_B"/>
    <property type="match status" value="1"/>
</dbReference>
<evidence type="ECO:0000256" key="19">
    <source>
        <dbReference type="ARBA" id="ARBA00023242"/>
    </source>
</evidence>
<feature type="compositionally biased region" description="Basic residues" evidence="23">
    <location>
        <begin position="464"/>
        <end position="476"/>
    </location>
</feature>
<dbReference type="FunFam" id="3.30.420.10:FF:000024">
    <property type="entry name" value="DNA polymerase zeta catalytic subunit"/>
    <property type="match status" value="1"/>
</dbReference>
<dbReference type="InterPro" id="IPR023211">
    <property type="entry name" value="DNA_pol_palm_dom_sf"/>
</dbReference>
<dbReference type="EMBL" id="LTAN01000007">
    <property type="protein sequence ID" value="OBR05844.1"/>
    <property type="molecule type" value="Genomic_DNA"/>
</dbReference>
<gene>
    <name evidence="29" type="ORF">CH63R_09964</name>
</gene>
<dbReference type="InterPro" id="IPR030559">
    <property type="entry name" value="PolZ_Rev3"/>
</dbReference>
<keyword evidence="5 22" id="KW-0004">4Fe-4S</keyword>
<evidence type="ECO:0000256" key="15">
    <source>
        <dbReference type="ARBA" id="ARBA00023014"/>
    </source>
</evidence>
<dbReference type="Gene3D" id="1.10.132.60">
    <property type="entry name" value="DNA polymerase family B, C-terminal domain"/>
    <property type="match status" value="1"/>
</dbReference>
<dbReference type="InterPro" id="IPR036397">
    <property type="entry name" value="RNaseH_sf"/>
</dbReference>
<dbReference type="Proteomes" id="UP000092177">
    <property type="component" value="Unassembled WGS sequence"/>
</dbReference>
<feature type="domain" description="DNA polymerase zeta catalytic subunit N-terminal" evidence="28">
    <location>
        <begin position="4"/>
        <end position="60"/>
    </location>
</feature>
<evidence type="ECO:0000313" key="29">
    <source>
        <dbReference type="EMBL" id="OBR05844.1"/>
    </source>
</evidence>
<dbReference type="SUPFAM" id="SSF56672">
    <property type="entry name" value="DNA/RNA polymerases"/>
    <property type="match status" value="1"/>
</dbReference>
<dbReference type="EC" id="2.7.7.7" evidence="22"/>
<evidence type="ECO:0000256" key="12">
    <source>
        <dbReference type="ARBA" id="ARBA00022833"/>
    </source>
</evidence>
<feature type="compositionally biased region" description="Polar residues" evidence="23">
    <location>
        <begin position="545"/>
        <end position="557"/>
    </location>
</feature>
<dbReference type="InterPro" id="IPR006133">
    <property type="entry name" value="DNA-dir_DNA_pol_B_exonuc"/>
</dbReference>
<dbReference type="FunFam" id="1.10.287.690:FF:000002">
    <property type="entry name" value="DNA polymerase zeta"/>
    <property type="match status" value="1"/>
</dbReference>
<evidence type="ECO:0000259" key="25">
    <source>
        <dbReference type="Pfam" id="PF03104"/>
    </source>
</evidence>
<dbReference type="GO" id="GO:0000166">
    <property type="term" value="F:nucleotide binding"/>
    <property type="evidence" value="ECO:0007669"/>
    <property type="project" value="InterPro"/>
</dbReference>
<dbReference type="Pfam" id="PF24055">
    <property type="entry name" value="POL3_N"/>
    <property type="match status" value="1"/>
</dbReference>
<evidence type="ECO:0000256" key="13">
    <source>
        <dbReference type="ARBA" id="ARBA00022932"/>
    </source>
</evidence>
<comment type="similarity">
    <text evidence="4 22">Belongs to the DNA polymerase type-B family.</text>
</comment>
<feature type="region of interest" description="Disordered" evidence="23">
    <location>
        <begin position="635"/>
        <end position="660"/>
    </location>
</feature>
<dbReference type="Gene3D" id="3.30.420.10">
    <property type="entry name" value="Ribonuclease H-like superfamily/Ribonuclease H"/>
    <property type="match status" value="1"/>
</dbReference>
<comment type="cofactor">
    <cofactor evidence="1 22">
        <name>[4Fe-4S] cluster</name>
        <dbReference type="ChEBI" id="CHEBI:49883"/>
    </cofactor>
</comment>
<keyword evidence="11 22" id="KW-0863">Zinc-finger</keyword>
<evidence type="ECO:0000256" key="11">
    <source>
        <dbReference type="ARBA" id="ARBA00022771"/>
    </source>
</evidence>
<evidence type="ECO:0000259" key="26">
    <source>
        <dbReference type="Pfam" id="PF14260"/>
    </source>
</evidence>
<reference evidence="30" key="1">
    <citation type="journal article" date="2017" name="BMC Genomics">
        <title>Gapless genome assembly of Colletotrichum higginsianum reveals chromosome structure and association of transposable elements with secondary metabolite gene clusters.</title>
        <authorList>
            <person name="Dallery J.-F."/>
            <person name="Lapalu N."/>
            <person name="Zampounis A."/>
            <person name="Pigne S."/>
            <person name="Luyten I."/>
            <person name="Amselem J."/>
            <person name="Wittenberg A.H.J."/>
            <person name="Zhou S."/>
            <person name="de Queiroz M.V."/>
            <person name="Robin G.P."/>
            <person name="Auger A."/>
            <person name="Hainaut M."/>
            <person name="Henrissat B."/>
            <person name="Kim K.-T."/>
            <person name="Lee Y.-H."/>
            <person name="Lespinet O."/>
            <person name="Schwartz D.C."/>
            <person name="Thon M.R."/>
            <person name="O'Connell R.J."/>
        </authorList>
    </citation>
    <scope>NUCLEOTIDE SEQUENCE [LARGE SCALE GENOMIC DNA]</scope>
    <source>
        <strain evidence="30">IMI 349063</strain>
    </source>
</reference>
<dbReference type="Gene3D" id="3.30.342.10">
    <property type="entry name" value="DNA Polymerase, chain B, domain 1"/>
    <property type="match status" value="1"/>
</dbReference>
<keyword evidence="17" id="KW-0496">Mitochondrion</keyword>
<dbReference type="GO" id="GO:0006260">
    <property type="term" value="P:DNA replication"/>
    <property type="evidence" value="ECO:0007669"/>
    <property type="project" value="UniProtKB-KW"/>
</dbReference>
<keyword evidence="9 22" id="KW-0479">Metal-binding</keyword>
<dbReference type="RefSeq" id="XP_018154362.1">
    <property type="nucleotide sequence ID" value="XM_018304938.1"/>
</dbReference>
<dbReference type="KEGG" id="chig:CH63R_09964"/>
<evidence type="ECO:0000259" key="24">
    <source>
        <dbReference type="Pfam" id="PF00136"/>
    </source>
</evidence>